<accession>A0A557QHG2</accession>
<gene>
    <name evidence="1" type="ORF">FHP91_18200</name>
</gene>
<evidence type="ECO:0000313" key="2">
    <source>
        <dbReference type="Proteomes" id="UP000319502"/>
    </source>
</evidence>
<evidence type="ECO:0000313" key="1">
    <source>
        <dbReference type="EMBL" id="TVO52356.1"/>
    </source>
</evidence>
<organism evidence="1 2">
    <name type="scientific">Denitromonas halophila</name>
    <dbReference type="NCBI Taxonomy" id="1629404"/>
    <lineage>
        <taxon>Bacteria</taxon>
        <taxon>Pseudomonadati</taxon>
        <taxon>Pseudomonadota</taxon>
        <taxon>Betaproteobacteria</taxon>
        <taxon>Rhodocyclales</taxon>
        <taxon>Zoogloeaceae</taxon>
        <taxon>Denitromonas</taxon>
    </lineage>
</organism>
<proteinExistence type="predicted"/>
<protein>
    <submittedName>
        <fullName evidence="1">Uncharacterized protein</fullName>
    </submittedName>
</protein>
<dbReference type="RefSeq" id="WP_144310921.1">
    <property type="nucleotide sequence ID" value="NZ_VMNK01000017.1"/>
</dbReference>
<keyword evidence="2" id="KW-1185">Reference proteome</keyword>
<name>A0A557QHG2_9RHOO</name>
<sequence length="100" mass="11009">MSCRVPFLILVCVLALPMDVSARGRYVVVNGQVLGPAAVARLDRAACARIPDGRYWIDMRSGVWGYEGGVPQGRVGDNCQQRRKSLSERGLLYSPGELMR</sequence>
<dbReference type="AlphaFoldDB" id="A0A557QHG2"/>
<reference evidence="1 2" key="1">
    <citation type="submission" date="2019-07" db="EMBL/GenBank/DDBJ databases">
        <title>The pathways for chlorine oxyanion respiration interact through the shared metabolite chlorate.</title>
        <authorList>
            <person name="Barnum T.P."/>
            <person name="Cheng Y."/>
            <person name="Hill K.A."/>
            <person name="Lucas L.N."/>
            <person name="Carlson H.K."/>
            <person name="Coates J.D."/>
        </authorList>
    </citation>
    <scope>NUCLEOTIDE SEQUENCE [LARGE SCALE GENOMIC DNA]</scope>
    <source>
        <strain evidence="1 2">SFB-3</strain>
    </source>
</reference>
<dbReference type="EMBL" id="VMNK01000017">
    <property type="protein sequence ID" value="TVO52356.1"/>
    <property type="molecule type" value="Genomic_DNA"/>
</dbReference>
<comment type="caution">
    <text evidence="1">The sequence shown here is derived from an EMBL/GenBank/DDBJ whole genome shotgun (WGS) entry which is preliminary data.</text>
</comment>
<dbReference type="Proteomes" id="UP000319502">
    <property type="component" value="Unassembled WGS sequence"/>
</dbReference>
<dbReference type="OrthoDB" id="1495881at2"/>